<comment type="similarity">
    <text evidence="1">Belongs to the glutamate:Na(+) symporter (ESS) (TC 2.A.27) family.</text>
</comment>
<keyword evidence="1" id="KW-0472">Membrane</keyword>
<keyword evidence="1" id="KW-0812">Transmembrane</keyword>
<feature type="transmembrane region" description="Helical" evidence="1">
    <location>
        <begin position="284"/>
        <end position="304"/>
    </location>
</feature>
<feature type="transmembrane region" description="Helical" evidence="1">
    <location>
        <begin position="316"/>
        <end position="339"/>
    </location>
</feature>
<dbReference type="PANTHER" id="PTHR36178">
    <property type="entry name" value="SLR0625 PROTEIN"/>
    <property type="match status" value="1"/>
</dbReference>
<dbReference type="RefSeq" id="WP_009531718.1">
    <property type="nucleotide sequence ID" value="NZ_ALNK01000037.1"/>
</dbReference>
<keyword evidence="1" id="KW-0813">Transport</keyword>
<accession>J5U5Y9</accession>
<evidence type="ECO:0000256" key="1">
    <source>
        <dbReference type="HAMAP-Rule" id="MF_02062"/>
    </source>
</evidence>
<dbReference type="GO" id="GO:0015501">
    <property type="term" value="F:glutamate:sodium symporter activity"/>
    <property type="evidence" value="ECO:0007669"/>
    <property type="project" value="UniProtKB-UniRule"/>
</dbReference>
<evidence type="ECO:0000313" key="4">
    <source>
        <dbReference type="Proteomes" id="UP000005244"/>
    </source>
</evidence>
<organism evidence="3 4">
    <name type="scientific">Peptoanaerobacter stomatis</name>
    <dbReference type="NCBI Taxonomy" id="796937"/>
    <lineage>
        <taxon>Bacteria</taxon>
        <taxon>Bacillati</taxon>
        <taxon>Bacillota</taxon>
        <taxon>Clostridia</taxon>
        <taxon>Peptostreptococcales</taxon>
        <taxon>Filifactoraceae</taxon>
        <taxon>Peptoanaerobacter</taxon>
    </lineage>
</organism>
<proteinExistence type="inferred from homology"/>
<keyword evidence="4" id="KW-1185">Reference proteome</keyword>
<dbReference type="PANTHER" id="PTHR36178:SF1">
    <property type="entry name" value="SODIUM_GLUTAMATE SYMPORTER"/>
    <property type="match status" value="1"/>
</dbReference>
<name>J5U5Y9_9FIRM</name>
<reference evidence="3 4" key="1">
    <citation type="submission" date="2012-07" db="EMBL/GenBank/DDBJ databases">
        <authorList>
            <person name="Durkin A.S."/>
            <person name="McCorrison J."/>
            <person name="Torralba M."/>
            <person name="Gillis M."/>
            <person name="Methe B."/>
            <person name="Sutton G."/>
            <person name="Nelson K.E."/>
        </authorList>
    </citation>
    <scope>NUCLEOTIDE SEQUENCE [LARGE SCALE GENOMIC DNA]</scope>
    <source>
        <strain evidence="3 4">OBRC8</strain>
    </source>
</reference>
<keyword evidence="1" id="KW-0029">Amino-acid transport</keyword>
<dbReference type="InterPro" id="IPR004445">
    <property type="entry name" value="GltS"/>
</dbReference>
<comment type="caution">
    <text evidence="3">The sequence shown here is derived from an EMBL/GenBank/DDBJ whole genome shotgun (WGS) entry which is preliminary data.</text>
</comment>
<feature type="transmembrane region" description="Helical" evidence="1">
    <location>
        <begin position="166"/>
        <end position="188"/>
    </location>
</feature>
<gene>
    <name evidence="3" type="primary">gltS_3</name>
    <name evidence="3" type="ORF">HMPREF1143_1702</name>
</gene>
<protein>
    <recommendedName>
        <fullName evidence="1 2">Sodium/glutamate symporter</fullName>
    </recommendedName>
</protein>
<dbReference type="HAMAP" id="MF_02062">
    <property type="entry name" value="GltS"/>
    <property type="match status" value="1"/>
</dbReference>
<keyword evidence="1" id="KW-0915">Sodium</keyword>
<dbReference type="PATRIC" id="fig|796941.3.peg.2125"/>
<keyword evidence="1" id="KW-0739">Sodium transport</keyword>
<evidence type="ECO:0000313" key="3">
    <source>
        <dbReference type="EMBL" id="EJU20054.1"/>
    </source>
</evidence>
<feature type="transmembrane region" description="Helical" evidence="1">
    <location>
        <begin position="104"/>
        <end position="123"/>
    </location>
</feature>
<feature type="transmembrane region" description="Helical" evidence="1">
    <location>
        <begin position="75"/>
        <end position="97"/>
    </location>
</feature>
<feature type="transmembrane region" description="Helical" evidence="1">
    <location>
        <begin position="43"/>
        <end position="63"/>
    </location>
</feature>
<dbReference type="Pfam" id="PF03616">
    <property type="entry name" value="Glt_symporter"/>
    <property type="match status" value="1"/>
</dbReference>
<comment type="subcellular location">
    <subcellularLocation>
        <location evidence="1">Cell membrane</location>
        <topology evidence="1">Multi-pass membrane protein</topology>
    </subcellularLocation>
</comment>
<feature type="transmembrane region" description="Helical" evidence="1">
    <location>
        <begin position="12"/>
        <end position="31"/>
    </location>
</feature>
<dbReference type="NCBIfam" id="TIGR00210">
    <property type="entry name" value="gltS"/>
    <property type="match status" value="1"/>
</dbReference>
<keyword evidence="1" id="KW-1003">Cell membrane</keyword>
<comment type="function">
    <text evidence="1">Catalyzes the sodium-dependent transport of glutamate.</text>
</comment>
<dbReference type="AlphaFoldDB" id="J5U5Y9"/>
<feature type="transmembrane region" description="Helical" evidence="1">
    <location>
        <begin position="135"/>
        <end position="154"/>
    </location>
</feature>
<dbReference type="EMBL" id="ALNK01000037">
    <property type="protein sequence ID" value="EJU20054.1"/>
    <property type="molecule type" value="Genomic_DNA"/>
</dbReference>
<feature type="transmembrane region" description="Helical" evidence="1">
    <location>
        <begin position="382"/>
        <end position="404"/>
    </location>
</feature>
<feature type="transmembrane region" description="Helical" evidence="1">
    <location>
        <begin position="226"/>
        <end position="243"/>
    </location>
</feature>
<evidence type="ECO:0000256" key="2">
    <source>
        <dbReference type="NCBIfam" id="TIGR00210"/>
    </source>
</evidence>
<dbReference type="Proteomes" id="UP000005244">
    <property type="component" value="Unassembled WGS sequence"/>
</dbReference>
<dbReference type="GO" id="GO:0015813">
    <property type="term" value="P:L-glutamate transmembrane transport"/>
    <property type="evidence" value="ECO:0007669"/>
    <property type="project" value="UniProtKB-UniRule"/>
</dbReference>
<keyword evidence="1" id="KW-0406">Ion transport</keyword>
<keyword evidence="1" id="KW-1133">Transmembrane helix</keyword>
<keyword evidence="1" id="KW-0769">Symport</keyword>
<dbReference type="GO" id="GO:0005886">
    <property type="term" value="C:plasma membrane"/>
    <property type="evidence" value="ECO:0007669"/>
    <property type="project" value="UniProtKB-SubCell"/>
</dbReference>
<sequence>MNFEIVDNIMNISLDSTLTLALAGILLLVGYSVKKQVNALNKYCIPAPVIGGFIFMFITFIGHKTGAFKFNFENTFQSTFMLAFFTTVGLGASISLLKKGGKLLFIYWLCCGAVSTIQNTIGIGVSKITGLEPPYALLSSAISMVGGHGAALAYGNTFKEMGYEIAPLVGAAAATFGLISGVMIGGPLGRRLIEKNNLKPDNSENFDTSVENINASSEEKLSPLDIIKNVVVILICMAIGSLVSKQIGKVIKMDFPTYVGAMFIAVIVRNVNEKAKFYKFDYPLVDGIGDVMLNLYLSLALMTLKLWELSDLFGGVMIVLACQIIFMVLVAYFVIFRILGSNYDAAVMCAGLCGHGLGATPSAIVNMTAINEKYGMSRKAMMIVPIVGAFLVDIIYQPVTIWFIKTFVQGFVAK</sequence>